<comment type="caution">
    <text evidence="1">The sequence shown here is derived from an EMBL/GenBank/DDBJ whole genome shotgun (WGS) entry which is preliminary data.</text>
</comment>
<proteinExistence type="predicted"/>
<reference evidence="1" key="1">
    <citation type="submission" date="2021-06" db="EMBL/GenBank/DDBJ databases">
        <authorList>
            <person name="Kallberg Y."/>
            <person name="Tangrot J."/>
            <person name="Rosling A."/>
        </authorList>
    </citation>
    <scope>NUCLEOTIDE SEQUENCE</scope>
    <source>
        <strain evidence="1">AU212A</strain>
    </source>
</reference>
<name>A0ACA9NKP3_9GLOM</name>
<dbReference type="EMBL" id="CAJVPM010026146">
    <property type="protein sequence ID" value="CAG8660847.1"/>
    <property type="molecule type" value="Genomic_DNA"/>
</dbReference>
<accession>A0ACA9NKP3</accession>
<protein>
    <submittedName>
        <fullName evidence="1">9712_t:CDS:1</fullName>
    </submittedName>
</protein>
<feature type="non-terminal residue" evidence="1">
    <location>
        <position position="108"/>
    </location>
</feature>
<evidence type="ECO:0000313" key="1">
    <source>
        <dbReference type="EMBL" id="CAG8660847.1"/>
    </source>
</evidence>
<dbReference type="Proteomes" id="UP000789860">
    <property type="component" value="Unassembled WGS sequence"/>
</dbReference>
<evidence type="ECO:0000313" key="2">
    <source>
        <dbReference type="Proteomes" id="UP000789860"/>
    </source>
</evidence>
<organism evidence="1 2">
    <name type="scientific">Scutellospora calospora</name>
    <dbReference type="NCBI Taxonomy" id="85575"/>
    <lineage>
        <taxon>Eukaryota</taxon>
        <taxon>Fungi</taxon>
        <taxon>Fungi incertae sedis</taxon>
        <taxon>Mucoromycota</taxon>
        <taxon>Glomeromycotina</taxon>
        <taxon>Glomeromycetes</taxon>
        <taxon>Diversisporales</taxon>
        <taxon>Gigasporaceae</taxon>
        <taxon>Scutellospora</taxon>
    </lineage>
</organism>
<gene>
    <name evidence="1" type="ORF">SCALOS_LOCUS9022</name>
</gene>
<sequence length="108" mass="12373">MNKYNGKPSTVLKEEIEKEYIKTREEFYDTKQLENKALVRESSVKVQALLLQCDKSVKEVRPKFKGEPYPTFDNLPTTKVKSNTSNVSQTKVPTKGRPPSLKVDLNVQ</sequence>
<keyword evidence="2" id="KW-1185">Reference proteome</keyword>